<keyword evidence="3" id="KW-1185">Reference proteome</keyword>
<dbReference type="AlphaFoldDB" id="A0A5B7HMU7"/>
<evidence type="ECO:0000313" key="2">
    <source>
        <dbReference type="EMBL" id="MPC70058.1"/>
    </source>
</evidence>
<dbReference type="OrthoDB" id="6330257at2759"/>
<sequence>MSPMSSSTSPAMLSSSSHVMSPCRYVMLPSNHVMSPSNHVIDHFPSCHITPQPVMSTCSHVMSSSSHVILHLSCLSCHLLPPLPIMSLPTHLAIHATIYLTCRQLRFVLSSGSCPGGAEVELLYSTTDSQDELIPMTQDANQNEESSGEAPTPESDSKMAHVFPDSGCSAWEVVHTYRAAANSEVHILPVPQRYQQRGVCVGWRAIMNPDNLYCWALDDVALVTDYASHQPLQDDFDPVDPANWMFFPGARVKVGQGSLAVEEWCGSEGNSLVFEGNSENRWTTTRLLDLSFVPPSEDILLEHTFGNDTPIE</sequence>
<comment type="caution">
    <text evidence="2">The sequence shown here is derived from an EMBL/GenBank/DDBJ whole genome shotgun (WGS) entry which is preliminary data.</text>
</comment>
<dbReference type="Proteomes" id="UP000324222">
    <property type="component" value="Unassembled WGS sequence"/>
</dbReference>
<accession>A0A5B7HMU7</accession>
<gene>
    <name evidence="2" type="primary">RELN_5</name>
    <name evidence="2" type="ORF">E2C01_064295</name>
</gene>
<name>A0A5B7HMU7_PORTR</name>
<protein>
    <submittedName>
        <fullName evidence="2">Reelin</fullName>
    </submittedName>
</protein>
<reference evidence="2 3" key="1">
    <citation type="submission" date="2019-05" db="EMBL/GenBank/DDBJ databases">
        <title>Another draft genome of Portunus trituberculatus and its Hox gene families provides insights of decapod evolution.</title>
        <authorList>
            <person name="Jeong J.-H."/>
            <person name="Song I."/>
            <person name="Kim S."/>
            <person name="Choi T."/>
            <person name="Kim D."/>
            <person name="Ryu S."/>
            <person name="Kim W."/>
        </authorList>
    </citation>
    <scope>NUCLEOTIDE SEQUENCE [LARGE SCALE GENOMIC DNA]</scope>
    <source>
        <tissue evidence="2">Muscle</tissue>
    </source>
</reference>
<evidence type="ECO:0000313" key="3">
    <source>
        <dbReference type="Proteomes" id="UP000324222"/>
    </source>
</evidence>
<dbReference type="Gene3D" id="2.60.120.260">
    <property type="entry name" value="Galactose-binding domain-like"/>
    <property type="match status" value="1"/>
</dbReference>
<feature type="region of interest" description="Disordered" evidence="1">
    <location>
        <begin position="138"/>
        <end position="159"/>
    </location>
</feature>
<organism evidence="2 3">
    <name type="scientific">Portunus trituberculatus</name>
    <name type="common">Swimming crab</name>
    <name type="synonym">Neptunus trituberculatus</name>
    <dbReference type="NCBI Taxonomy" id="210409"/>
    <lineage>
        <taxon>Eukaryota</taxon>
        <taxon>Metazoa</taxon>
        <taxon>Ecdysozoa</taxon>
        <taxon>Arthropoda</taxon>
        <taxon>Crustacea</taxon>
        <taxon>Multicrustacea</taxon>
        <taxon>Malacostraca</taxon>
        <taxon>Eumalacostraca</taxon>
        <taxon>Eucarida</taxon>
        <taxon>Decapoda</taxon>
        <taxon>Pleocyemata</taxon>
        <taxon>Brachyura</taxon>
        <taxon>Eubrachyura</taxon>
        <taxon>Portunoidea</taxon>
        <taxon>Portunidae</taxon>
        <taxon>Portuninae</taxon>
        <taxon>Portunus</taxon>
    </lineage>
</organism>
<evidence type="ECO:0000256" key="1">
    <source>
        <dbReference type="SAM" id="MobiDB-lite"/>
    </source>
</evidence>
<proteinExistence type="predicted"/>
<dbReference type="EMBL" id="VSRR010030456">
    <property type="protein sequence ID" value="MPC70058.1"/>
    <property type="molecule type" value="Genomic_DNA"/>
</dbReference>